<feature type="chain" id="PRO_5007578446" description="Cyclic nucleotide-binding domain-containing protein" evidence="2">
    <location>
        <begin position="25"/>
        <end position="241"/>
    </location>
</feature>
<dbReference type="Proteomes" id="UP000075359">
    <property type="component" value="Unassembled WGS sequence"/>
</dbReference>
<organism evidence="4 5">
    <name type="scientific">Sulfurovum riftiae</name>
    <dbReference type="NCBI Taxonomy" id="1630136"/>
    <lineage>
        <taxon>Bacteria</taxon>
        <taxon>Pseudomonadati</taxon>
        <taxon>Campylobacterota</taxon>
        <taxon>Epsilonproteobacteria</taxon>
        <taxon>Campylobacterales</taxon>
        <taxon>Sulfurovaceae</taxon>
        <taxon>Sulfurovum</taxon>
    </lineage>
</organism>
<dbReference type="RefSeq" id="WP_067331073.1">
    <property type="nucleotide sequence ID" value="NZ_LNKT01000034.1"/>
</dbReference>
<keyword evidence="5" id="KW-1185">Reference proteome</keyword>
<name>A0A151CFI1_9BACT</name>
<evidence type="ECO:0000313" key="5">
    <source>
        <dbReference type="Proteomes" id="UP000075359"/>
    </source>
</evidence>
<dbReference type="EMBL" id="LNKT01000034">
    <property type="protein sequence ID" value="KYJ86257.1"/>
    <property type="molecule type" value="Genomic_DNA"/>
</dbReference>
<comment type="caution">
    <text evidence="4">The sequence shown here is derived from an EMBL/GenBank/DDBJ whole genome shotgun (WGS) entry which is preliminary data.</text>
</comment>
<evidence type="ECO:0000256" key="2">
    <source>
        <dbReference type="SAM" id="SignalP"/>
    </source>
</evidence>
<evidence type="ECO:0000313" key="4">
    <source>
        <dbReference type="EMBL" id="KYJ86257.1"/>
    </source>
</evidence>
<dbReference type="InterPro" id="IPR000595">
    <property type="entry name" value="cNMP-bd_dom"/>
</dbReference>
<dbReference type="OrthoDB" id="116979at2"/>
<protein>
    <recommendedName>
        <fullName evidence="3">Cyclic nucleotide-binding domain-containing protein</fullName>
    </recommendedName>
</protein>
<accession>A0A151CFI1</accession>
<dbReference type="InterPro" id="IPR029046">
    <property type="entry name" value="LolA/LolB/LppX"/>
</dbReference>
<feature type="domain" description="Cyclic nucleotide-binding" evidence="3">
    <location>
        <begin position="1"/>
        <end position="69"/>
    </location>
</feature>
<dbReference type="SUPFAM" id="SSF89392">
    <property type="entry name" value="Prokaryotic lipoproteins and lipoprotein localization factors"/>
    <property type="match status" value="1"/>
</dbReference>
<dbReference type="Pfam" id="PF09865">
    <property type="entry name" value="DUF2092"/>
    <property type="match status" value="1"/>
</dbReference>
<evidence type="ECO:0000259" key="3">
    <source>
        <dbReference type="PROSITE" id="PS50042"/>
    </source>
</evidence>
<proteinExistence type="predicted"/>
<dbReference type="InterPro" id="IPR019207">
    <property type="entry name" value="DUF2092"/>
</dbReference>
<evidence type="ECO:0000256" key="1">
    <source>
        <dbReference type="ARBA" id="ARBA00022729"/>
    </source>
</evidence>
<sequence>MTLYKRILCIAGLGVVLGNTSLFAAEQSAASIVKHAYQYIGSLDKYTFNAIVTEDAMEKGKLLKQYKQYVSVKVDRPDNLRVDTKGDIKKRTSYLHDGTFTMIDHDFNYYGQIKLPHKSIDKALDYIFDRYGIKAPLAALIYSDMHKRSKFTKSTYFGKRTIDGAEYDYVAFRNRGGEVHAWISSGEKPLVKYFTIIDTTVKGKPRTTASIKWDTDPRLSEKDFIFKAPRGASNISVESAK</sequence>
<feature type="signal peptide" evidence="2">
    <location>
        <begin position="1"/>
        <end position="24"/>
    </location>
</feature>
<gene>
    <name evidence="4" type="ORF">AS592_05525</name>
</gene>
<dbReference type="AlphaFoldDB" id="A0A151CFI1"/>
<keyword evidence="1 2" id="KW-0732">Signal</keyword>
<reference evidence="4 5" key="1">
    <citation type="submission" date="2015-11" db="EMBL/GenBank/DDBJ databases">
        <title>Draft genome of Sulfurovum riftiae 1812E, a member of the Epsilonproteobacteria isolated from the tube of the deep-sea hydrothermal vent tubewom Riftia pachyptila.</title>
        <authorList>
            <person name="Vetriani C."/>
            <person name="Giovannelli D."/>
        </authorList>
    </citation>
    <scope>NUCLEOTIDE SEQUENCE [LARGE SCALE GENOMIC DNA]</scope>
    <source>
        <strain evidence="4 5">1812E</strain>
    </source>
</reference>
<dbReference type="PROSITE" id="PS50042">
    <property type="entry name" value="CNMP_BINDING_3"/>
    <property type="match status" value="1"/>
</dbReference>
<dbReference type="STRING" id="1630136.AS592_05525"/>